<sequence>MTCALPVGSLPAVIDRLRQAVAADQAAVDYATTDRRRFDPLD</sequence>
<dbReference type="Proteomes" id="UP001180754">
    <property type="component" value="Unassembled WGS sequence"/>
</dbReference>
<evidence type="ECO:0000313" key="1">
    <source>
        <dbReference type="EMBL" id="MDT0541561.1"/>
    </source>
</evidence>
<organism evidence="1 2">
    <name type="scientific">Streptomyces lonegramiae</name>
    <dbReference type="NCBI Taxonomy" id="3075524"/>
    <lineage>
        <taxon>Bacteria</taxon>
        <taxon>Bacillati</taxon>
        <taxon>Actinomycetota</taxon>
        <taxon>Actinomycetes</taxon>
        <taxon>Kitasatosporales</taxon>
        <taxon>Streptomycetaceae</taxon>
        <taxon>Streptomyces</taxon>
    </lineage>
</organism>
<reference evidence="1" key="1">
    <citation type="submission" date="2024-05" db="EMBL/GenBank/DDBJ databases">
        <title>30 novel species of actinomycetes from the DSMZ collection.</title>
        <authorList>
            <person name="Nouioui I."/>
        </authorList>
    </citation>
    <scope>NUCLEOTIDE SEQUENCE</scope>
    <source>
        <strain evidence="1">DSM 41529</strain>
    </source>
</reference>
<proteinExistence type="predicted"/>
<dbReference type="RefSeq" id="WP_311721834.1">
    <property type="nucleotide sequence ID" value="NZ_JAVRFD010000001.1"/>
</dbReference>
<accession>A0ABU2X6M5</accession>
<gene>
    <name evidence="1" type="ORF">RND15_02360</name>
</gene>
<dbReference type="EMBL" id="JAVRFD010000001">
    <property type="protein sequence ID" value="MDT0541561.1"/>
    <property type="molecule type" value="Genomic_DNA"/>
</dbReference>
<protein>
    <submittedName>
        <fullName evidence="1">Uncharacterized protein</fullName>
    </submittedName>
</protein>
<name>A0ABU2X6M5_9ACTN</name>
<evidence type="ECO:0000313" key="2">
    <source>
        <dbReference type="Proteomes" id="UP001180754"/>
    </source>
</evidence>
<comment type="caution">
    <text evidence="1">The sequence shown here is derived from an EMBL/GenBank/DDBJ whole genome shotgun (WGS) entry which is preliminary data.</text>
</comment>
<keyword evidence="2" id="KW-1185">Reference proteome</keyword>